<proteinExistence type="inferred from homology"/>
<feature type="binding site" evidence="7">
    <location>
        <position position="246"/>
    </location>
    <ligand>
        <name>Mg(2+)</name>
        <dbReference type="ChEBI" id="CHEBI:18420"/>
        <label>1</label>
    </ligand>
</feature>
<keyword evidence="12" id="KW-0255">Endonuclease</keyword>
<keyword evidence="4" id="KW-0378">Hydrolase</keyword>
<keyword evidence="9" id="KW-0234">DNA repair</keyword>
<keyword evidence="3 7" id="KW-0479">Metal-binding</keyword>
<protein>
    <recommendedName>
        <fullName evidence="9">DNA-(apurinic or apyrimidinic site) endonuclease</fullName>
        <ecNumber evidence="9">3.1.-.-</ecNumber>
    </recommendedName>
</protein>
<dbReference type="SUPFAM" id="SSF56219">
    <property type="entry name" value="DNase I-like"/>
    <property type="match status" value="1"/>
</dbReference>
<dbReference type="GO" id="GO:0003677">
    <property type="term" value="F:DNA binding"/>
    <property type="evidence" value="ECO:0007669"/>
    <property type="project" value="InterPro"/>
</dbReference>
<feature type="binding site" evidence="7">
    <location>
        <position position="114"/>
    </location>
    <ligand>
        <name>Mg(2+)</name>
        <dbReference type="ChEBI" id="CHEBI:18420"/>
        <label>1</label>
    </ligand>
</feature>
<dbReference type="AlphaFoldDB" id="A0A0S4JDZ9"/>
<comment type="similarity">
    <text evidence="2 9">Belongs to the DNA repair enzymes AP/ExoA family.</text>
</comment>
<evidence type="ECO:0000259" key="11">
    <source>
        <dbReference type="Pfam" id="PF03372"/>
    </source>
</evidence>
<evidence type="ECO:0000256" key="9">
    <source>
        <dbReference type="RuleBase" id="RU362131"/>
    </source>
</evidence>
<dbReference type="CDD" id="cd09087">
    <property type="entry name" value="Ape1-like_AP-endo"/>
    <property type="match status" value="1"/>
</dbReference>
<dbReference type="InterPro" id="IPR020847">
    <property type="entry name" value="AP_endonuclease_F1_BS"/>
</dbReference>
<evidence type="ECO:0000256" key="7">
    <source>
        <dbReference type="PIRSR" id="PIRSR604808-2"/>
    </source>
</evidence>
<evidence type="ECO:0000256" key="8">
    <source>
        <dbReference type="PIRSR" id="PIRSR604808-3"/>
    </source>
</evidence>
<evidence type="ECO:0000256" key="2">
    <source>
        <dbReference type="ARBA" id="ARBA00007092"/>
    </source>
</evidence>
<name>A0A0S4JDZ9_BODSA</name>
<dbReference type="OMA" id="SFWSQRI"/>
<dbReference type="PANTHER" id="PTHR22748">
    <property type="entry name" value="AP ENDONUCLEASE"/>
    <property type="match status" value="1"/>
</dbReference>
<reference evidence="13" key="1">
    <citation type="submission" date="2015-09" db="EMBL/GenBank/DDBJ databases">
        <authorList>
            <consortium name="Pathogen Informatics"/>
        </authorList>
    </citation>
    <scope>NUCLEOTIDE SEQUENCE [LARGE SCALE GENOMIC DNA]</scope>
    <source>
        <strain evidence="13">Lake Konstanz</strain>
    </source>
</reference>
<sequence>MSPKKQPRSTDDDSATPVVEPRSKAARKETPPAAAEKLASRKVSNTSAAVTEEQILASTVPFVRTTKDKDHNSKTTLKIIAWNVAGLRALLKKDGNPLQTLIDTQQPDILCLQETKLSDPIEAAKTGVIAGYTFTDSISTAKKGYSGTRTYVKDNMNYNVSHVAGFRVLATETPKEDEEGRVLTTIIDKDGSKIALVNSYVPNSGMTLDRLDYRTETYDPMVRKLLADLHTRVGAGGSVIWTGDLNVAERDYDRYFATNFKAMQKVPGFTPEERASFRRTLAETNMVDSFRHLYPNAAGAYSFWSAKFNSKAKGNGWRLDYFVVSQALADRVVDSFMLPDVAGSDHCPIVLWLKK</sequence>
<dbReference type="InterPro" id="IPR005135">
    <property type="entry name" value="Endo/exonuclease/phosphatase"/>
</dbReference>
<feature type="binding site" evidence="7">
    <location>
        <position position="346"/>
    </location>
    <ligand>
        <name>Mg(2+)</name>
        <dbReference type="ChEBI" id="CHEBI:18420"/>
        <label>1</label>
    </ligand>
</feature>
<dbReference type="PROSITE" id="PS51435">
    <property type="entry name" value="AP_NUCLEASE_F1_4"/>
    <property type="match status" value="1"/>
</dbReference>
<keyword evidence="5 7" id="KW-0460">Magnesium</keyword>
<feature type="site" description="Transition state stabilizer" evidence="8">
    <location>
        <position position="246"/>
    </location>
</feature>
<comment type="cofactor">
    <cofactor evidence="7 9">
        <name>Mg(2+)</name>
        <dbReference type="ChEBI" id="CHEBI:18420"/>
    </cofactor>
    <cofactor evidence="7 9">
        <name>Mn(2+)</name>
        <dbReference type="ChEBI" id="CHEBI:29035"/>
    </cofactor>
    <text evidence="7 9">Probably binds two magnesium or manganese ions per subunit.</text>
</comment>
<evidence type="ECO:0000256" key="4">
    <source>
        <dbReference type="ARBA" id="ARBA00022801"/>
    </source>
</evidence>
<dbReference type="InterPro" id="IPR020848">
    <property type="entry name" value="AP_endonuclease_F1_CS"/>
</dbReference>
<dbReference type="EC" id="3.1.-.-" evidence="9"/>
<dbReference type="GO" id="GO:0008311">
    <property type="term" value="F:double-stranded DNA 3'-5' DNA exonuclease activity"/>
    <property type="evidence" value="ECO:0007669"/>
    <property type="project" value="TreeGrafter"/>
</dbReference>
<evidence type="ECO:0000256" key="10">
    <source>
        <dbReference type="SAM" id="MobiDB-lite"/>
    </source>
</evidence>
<evidence type="ECO:0000256" key="3">
    <source>
        <dbReference type="ARBA" id="ARBA00022723"/>
    </source>
</evidence>
<dbReference type="NCBIfam" id="TIGR00633">
    <property type="entry name" value="xth"/>
    <property type="match status" value="1"/>
</dbReference>
<dbReference type="GO" id="GO:0046872">
    <property type="term" value="F:metal ion binding"/>
    <property type="evidence" value="ECO:0007669"/>
    <property type="project" value="UniProtKB-KW"/>
</dbReference>
<gene>
    <name evidence="12" type="ORF">BSAL_15210</name>
</gene>
<feature type="binding site" evidence="7">
    <location>
        <position position="345"/>
    </location>
    <ligand>
        <name>Mg(2+)</name>
        <dbReference type="ChEBI" id="CHEBI:18420"/>
        <label>1</label>
    </ligand>
</feature>
<feature type="region of interest" description="Disordered" evidence="10">
    <location>
        <begin position="1"/>
        <end position="45"/>
    </location>
</feature>
<dbReference type="GO" id="GO:0005634">
    <property type="term" value="C:nucleus"/>
    <property type="evidence" value="ECO:0007669"/>
    <property type="project" value="TreeGrafter"/>
</dbReference>
<dbReference type="EMBL" id="CYKH01001636">
    <property type="protein sequence ID" value="CUG88396.1"/>
    <property type="molecule type" value="Genomic_DNA"/>
</dbReference>
<dbReference type="OrthoDB" id="498125at2759"/>
<accession>A0A0S4JDZ9</accession>
<keyword evidence="12" id="KW-0540">Nuclease</keyword>
<dbReference type="InterPro" id="IPR004808">
    <property type="entry name" value="AP_endonuc_1"/>
</dbReference>
<dbReference type="VEuPathDB" id="TriTrypDB:BSAL_15210"/>
<dbReference type="PROSITE" id="PS00727">
    <property type="entry name" value="AP_NUCLEASE_F1_2"/>
    <property type="match status" value="1"/>
</dbReference>
<organism evidence="12 13">
    <name type="scientific">Bodo saltans</name>
    <name type="common">Flagellated protozoan</name>
    <dbReference type="NCBI Taxonomy" id="75058"/>
    <lineage>
        <taxon>Eukaryota</taxon>
        <taxon>Discoba</taxon>
        <taxon>Euglenozoa</taxon>
        <taxon>Kinetoplastea</taxon>
        <taxon>Metakinetoplastina</taxon>
        <taxon>Eubodonida</taxon>
        <taxon>Bodonidae</taxon>
        <taxon>Bodo</taxon>
    </lineage>
</organism>
<evidence type="ECO:0000313" key="12">
    <source>
        <dbReference type="EMBL" id="CUG88396.1"/>
    </source>
</evidence>
<dbReference type="GO" id="GO:0008081">
    <property type="term" value="F:phosphoric diester hydrolase activity"/>
    <property type="evidence" value="ECO:0007669"/>
    <property type="project" value="TreeGrafter"/>
</dbReference>
<evidence type="ECO:0000256" key="6">
    <source>
        <dbReference type="PIRSR" id="PIRSR604808-1"/>
    </source>
</evidence>
<keyword evidence="13" id="KW-1185">Reference proteome</keyword>
<dbReference type="GO" id="GO:0003906">
    <property type="term" value="F:DNA-(apurinic or apyrimidinic site) endonuclease activity"/>
    <property type="evidence" value="ECO:0007669"/>
    <property type="project" value="TreeGrafter"/>
</dbReference>
<evidence type="ECO:0000256" key="1">
    <source>
        <dbReference type="ARBA" id="ARBA00001936"/>
    </source>
</evidence>
<feature type="active site" evidence="6">
    <location>
        <position position="200"/>
    </location>
</feature>
<feature type="binding site" evidence="7">
    <location>
        <position position="83"/>
    </location>
    <ligand>
        <name>Mg(2+)</name>
        <dbReference type="ChEBI" id="CHEBI:18420"/>
        <label>1</label>
    </ligand>
</feature>
<feature type="site" description="Interaction with DNA substrate" evidence="8">
    <location>
        <position position="346"/>
    </location>
</feature>
<evidence type="ECO:0000256" key="5">
    <source>
        <dbReference type="ARBA" id="ARBA00022842"/>
    </source>
</evidence>
<dbReference type="Gene3D" id="3.60.10.10">
    <property type="entry name" value="Endonuclease/exonuclease/phosphatase"/>
    <property type="match status" value="1"/>
</dbReference>
<feature type="compositionally biased region" description="Basic and acidic residues" evidence="10">
    <location>
        <begin position="21"/>
        <end position="30"/>
    </location>
</feature>
<feature type="binding site" evidence="7">
    <location>
        <position position="244"/>
    </location>
    <ligand>
        <name>Mg(2+)</name>
        <dbReference type="ChEBI" id="CHEBI:18420"/>
        <label>1</label>
    </ligand>
</feature>
<dbReference type="GO" id="GO:0006284">
    <property type="term" value="P:base-excision repair"/>
    <property type="evidence" value="ECO:0007669"/>
    <property type="project" value="TreeGrafter"/>
</dbReference>
<feature type="active site" description="Proton donor/acceptor" evidence="6">
    <location>
        <position position="244"/>
    </location>
</feature>
<comment type="cofactor">
    <cofactor evidence="1">
        <name>Mn(2+)</name>
        <dbReference type="ChEBI" id="CHEBI:29035"/>
    </cofactor>
</comment>
<dbReference type="Proteomes" id="UP000051952">
    <property type="component" value="Unassembled WGS sequence"/>
</dbReference>
<dbReference type="Pfam" id="PF03372">
    <property type="entry name" value="Exo_endo_phos"/>
    <property type="match status" value="1"/>
</dbReference>
<dbReference type="PROSITE" id="PS00726">
    <property type="entry name" value="AP_NUCLEASE_F1_1"/>
    <property type="match status" value="1"/>
</dbReference>
<keyword evidence="9" id="KW-0227">DNA damage</keyword>
<keyword evidence="7" id="KW-0464">Manganese</keyword>
<dbReference type="PANTHER" id="PTHR22748:SF6">
    <property type="entry name" value="DNA-(APURINIC OR APYRIMIDINIC SITE) ENDONUCLEASE"/>
    <property type="match status" value="1"/>
</dbReference>
<feature type="domain" description="Endonuclease/exonuclease/phosphatase" evidence="11">
    <location>
        <begin position="81"/>
        <end position="346"/>
    </location>
</feature>
<feature type="site" description="Important for catalytic activity" evidence="8">
    <location>
        <position position="320"/>
    </location>
</feature>
<dbReference type="InterPro" id="IPR036691">
    <property type="entry name" value="Endo/exonu/phosph_ase_sf"/>
</dbReference>
<evidence type="ECO:0000313" key="13">
    <source>
        <dbReference type="Proteomes" id="UP000051952"/>
    </source>
</evidence>
<feature type="active site" description="Proton acceptor" evidence="6">
    <location>
        <position position="346"/>
    </location>
</feature>